<evidence type="ECO:0000313" key="6">
    <source>
        <dbReference type="EMBL" id="QKC79781.1"/>
    </source>
</evidence>
<dbReference type="AlphaFoldDB" id="A0A6M7URB8"/>
<accession>A0A6M7URB8</accession>
<name>A0A6M7URB8_9HYPH</name>
<dbReference type="Pfam" id="PF13305">
    <property type="entry name" value="TetR_C_33"/>
    <property type="match status" value="1"/>
</dbReference>
<evidence type="ECO:0000313" key="7">
    <source>
        <dbReference type="Proteomes" id="UP000503339"/>
    </source>
</evidence>
<dbReference type="PANTHER" id="PTHR30055">
    <property type="entry name" value="HTH-TYPE TRANSCRIPTIONAL REGULATOR RUTR"/>
    <property type="match status" value="1"/>
</dbReference>
<evidence type="ECO:0000256" key="2">
    <source>
        <dbReference type="ARBA" id="ARBA00023125"/>
    </source>
</evidence>
<keyword evidence="2 4" id="KW-0238">DNA-binding</keyword>
<dbReference type="Pfam" id="PF00440">
    <property type="entry name" value="TetR_N"/>
    <property type="match status" value="1"/>
</dbReference>
<evidence type="ECO:0000259" key="5">
    <source>
        <dbReference type="PROSITE" id="PS50977"/>
    </source>
</evidence>
<dbReference type="GO" id="GO:0003700">
    <property type="term" value="F:DNA-binding transcription factor activity"/>
    <property type="evidence" value="ECO:0007669"/>
    <property type="project" value="TreeGrafter"/>
</dbReference>
<keyword evidence="7" id="KW-1185">Reference proteome</keyword>
<keyword evidence="1" id="KW-0805">Transcription regulation</keyword>
<reference evidence="6 7" key="1">
    <citation type="submission" date="2018-10" db="EMBL/GenBank/DDBJ databases">
        <authorList>
            <person name="Perry B.J."/>
            <person name="Sullivan J.T."/>
            <person name="Murphy R.J.T."/>
            <person name="Ramsay J.P."/>
            <person name="Ronson C.W."/>
        </authorList>
    </citation>
    <scope>NUCLEOTIDE SEQUENCE [LARGE SCALE GENOMIC DNA]</scope>
    <source>
        <strain evidence="6 7">NZP2014</strain>
    </source>
</reference>
<evidence type="ECO:0000256" key="4">
    <source>
        <dbReference type="PROSITE-ProRule" id="PRU00335"/>
    </source>
</evidence>
<dbReference type="InterPro" id="IPR001647">
    <property type="entry name" value="HTH_TetR"/>
</dbReference>
<evidence type="ECO:0000256" key="1">
    <source>
        <dbReference type="ARBA" id="ARBA00023015"/>
    </source>
</evidence>
<dbReference type="SUPFAM" id="SSF46689">
    <property type="entry name" value="Homeodomain-like"/>
    <property type="match status" value="1"/>
</dbReference>
<keyword evidence="3" id="KW-0804">Transcription</keyword>
<dbReference type="PROSITE" id="PS50977">
    <property type="entry name" value="HTH_TETR_2"/>
    <property type="match status" value="1"/>
</dbReference>
<feature type="DNA-binding region" description="H-T-H motif" evidence="4">
    <location>
        <begin position="29"/>
        <end position="48"/>
    </location>
</feature>
<dbReference type="InterPro" id="IPR009057">
    <property type="entry name" value="Homeodomain-like_sf"/>
</dbReference>
<dbReference type="InterPro" id="IPR036271">
    <property type="entry name" value="Tet_transcr_reg_TetR-rel_C_sf"/>
</dbReference>
<gene>
    <name evidence="6" type="ORF">EB233_12460</name>
</gene>
<organism evidence="6 7">
    <name type="scientific">Mesorhizobium erdmanii</name>
    <dbReference type="NCBI Taxonomy" id="1777866"/>
    <lineage>
        <taxon>Bacteria</taxon>
        <taxon>Pseudomonadati</taxon>
        <taxon>Pseudomonadota</taxon>
        <taxon>Alphaproteobacteria</taxon>
        <taxon>Hyphomicrobiales</taxon>
        <taxon>Phyllobacteriaceae</taxon>
        <taxon>Mesorhizobium</taxon>
    </lineage>
</organism>
<feature type="domain" description="HTH tetR-type" evidence="5">
    <location>
        <begin position="6"/>
        <end position="66"/>
    </location>
</feature>
<proteinExistence type="predicted"/>
<dbReference type="KEGG" id="merd:EB233_12460"/>
<dbReference type="EMBL" id="CP033361">
    <property type="protein sequence ID" value="QKC79781.1"/>
    <property type="molecule type" value="Genomic_DNA"/>
</dbReference>
<dbReference type="PANTHER" id="PTHR30055:SF234">
    <property type="entry name" value="HTH-TYPE TRANSCRIPTIONAL REGULATOR BETI"/>
    <property type="match status" value="1"/>
</dbReference>
<dbReference type="InterPro" id="IPR025996">
    <property type="entry name" value="MT1864/Rv1816-like_C"/>
</dbReference>
<protein>
    <submittedName>
        <fullName evidence="6">TetR/AcrR family transcriptional regulator</fullName>
    </submittedName>
</protein>
<dbReference type="RefSeq" id="WP_064989851.1">
    <property type="nucleotide sequence ID" value="NZ_CP033361.1"/>
</dbReference>
<dbReference type="Proteomes" id="UP000503339">
    <property type="component" value="Chromosome"/>
</dbReference>
<evidence type="ECO:0000256" key="3">
    <source>
        <dbReference type="ARBA" id="ARBA00023163"/>
    </source>
</evidence>
<dbReference type="InterPro" id="IPR050109">
    <property type="entry name" value="HTH-type_TetR-like_transc_reg"/>
</dbReference>
<dbReference type="SUPFAM" id="SSF48498">
    <property type="entry name" value="Tetracyclin repressor-like, C-terminal domain"/>
    <property type="match status" value="1"/>
</dbReference>
<dbReference type="Gene3D" id="1.10.357.10">
    <property type="entry name" value="Tetracycline Repressor, domain 2"/>
    <property type="match status" value="1"/>
</dbReference>
<sequence>MALDKEETGERVLAIAEALLNAGGIDNLKARTIAEQAGISVGSVYNLFSDLDGVHRAVNMRLLDRLGAAGAAAMADLSQRGITDVRQRLLALAGAYVRFVEAHPGSWPALLAFNRRRPTLTEPDAYEARLDQLFEIIASVLAGGDFDLDDDTRRIAARTLWSSVHGIVTSGYAARSVRRQADEIDEQIELLVAVFIRGLERDGTFAHAGTTAS</sequence>
<dbReference type="GO" id="GO:0000976">
    <property type="term" value="F:transcription cis-regulatory region binding"/>
    <property type="evidence" value="ECO:0007669"/>
    <property type="project" value="TreeGrafter"/>
</dbReference>